<sequence>MNSTKLISPVATNETKSIIGKSVNIPIATPKDKPVIVPTELIYNEQCNDHSPDEPRQLIQSHIVDMDLTKYIM</sequence>
<dbReference type="EMBL" id="MK072146">
    <property type="protein sequence ID" value="AYV79454.1"/>
    <property type="molecule type" value="Genomic_DNA"/>
</dbReference>
<gene>
    <name evidence="1" type="ORF">Faunusvirus15_5</name>
</gene>
<name>A0A3G4ZYQ3_9VIRU</name>
<organism evidence="1">
    <name type="scientific">Faunusvirus sp</name>
    <dbReference type="NCBI Taxonomy" id="2487766"/>
    <lineage>
        <taxon>Viruses</taxon>
        <taxon>Varidnaviria</taxon>
        <taxon>Bamfordvirae</taxon>
        <taxon>Nucleocytoviricota</taxon>
        <taxon>Megaviricetes</taxon>
        <taxon>Imitervirales</taxon>
        <taxon>Mimiviridae</taxon>
    </lineage>
</organism>
<protein>
    <submittedName>
        <fullName evidence="1">Uncharacterized protein</fullName>
    </submittedName>
</protein>
<reference evidence="1" key="1">
    <citation type="submission" date="2018-10" db="EMBL/GenBank/DDBJ databases">
        <title>Hidden diversity of soil giant viruses.</title>
        <authorList>
            <person name="Schulz F."/>
            <person name="Alteio L."/>
            <person name="Goudeau D."/>
            <person name="Ryan E.M."/>
            <person name="Malmstrom R.R."/>
            <person name="Blanchard J."/>
            <person name="Woyke T."/>
        </authorList>
    </citation>
    <scope>NUCLEOTIDE SEQUENCE</scope>
    <source>
        <strain evidence="1">FNV1</strain>
    </source>
</reference>
<accession>A0A3G4ZYQ3</accession>
<evidence type="ECO:0000313" key="1">
    <source>
        <dbReference type="EMBL" id="AYV79454.1"/>
    </source>
</evidence>
<proteinExistence type="predicted"/>